<name>A0A0L9VP83_PHAAN</name>
<accession>A0A0L9VP83</accession>
<dbReference type="Gramene" id="KOM56876">
    <property type="protein sequence ID" value="KOM56876"/>
    <property type="gene ID" value="LR48_Vigan10g276800"/>
</dbReference>
<evidence type="ECO:0000313" key="1">
    <source>
        <dbReference type="EMBL" id="KOM56876.1"/>
    </source>
</evidence>
<evidence type="ECO:0000313" key="2">
    <source>
        <dbReference type="Proteomes" id="UP000053144"/>
    </source>
</evidence>
<dbReference type="EMBL" id="CM003380">
    <property type="protein sequence ID" value="KOM56876.1"/>
    <property type="molecule type" value="Genomic_DNA"/>
</dbReference>
<protein>
    <submittedName>
        <fullName evidence="1">Uncharacterized protein</fullName>
    </submittedName>
</protein>
<dbReference type="Proteomes" id="UP000053144">
    <property type="component" value="Chromosome 10"/>
</dbReference>
<sequence length="148" mass="16666">MKIRRLEEEVFNEMSSFNDCMEGPSTNDKIKDLAIVNFVDTGMEGPSTHDNIDFASVYTTCTPALYNDGDICLCPLWVMTIGGTIVLIVNQGNCSFWILLVIRGGLDMLLTRLWYDCGLLVMKYMELWDNQPKFDGGKMPDYSTVGIV</sequence>
<gene>
    <name evidence="1" type="ORF">LR48_Vigan10g276800</name>
</gene>
<dbReference type="AlphaFoldDB" id="A0A0L9VP83"/>
<organism evidence="1 2">
    <name type="scientific">Phaseolus angularis</name>
    <name type="common">Azuki bean</name>
    <name type="synonym">Vigna angularis</name>
    <dbReference type="NCBI Taxonomy" id="3914"/>
    <lineage>
        <taxon>Eukaryota</taxon>
        <taxon>Viridiplantae</taxon>
        <taxon>Streptophyta</taxon>
        <taxon>Embryophyta</taxon>
        <taxon>Tracheophyta</taxon>
        <taxon>Spermatophyta</taxon>
        <taxon>Magnoliopsida</taxon>
        <taxon>eudicotyledons</taxon>
        <taxon>Gunneridae</taxon>
        <taxon>Pentapetalae</taxon>
        <taxon>rosids</taxon>
        <taxon>fabids</taxon>
        <taxon>Fabales</taxon>
        <taxon>Fabaceae</taxon>
        <taxon>Papilionoideae</taxon>
        <taxon>50 kb inversion clade</taxon>
        <taxon>NPAAA clade</taxon>
        <taxon>indigoferoid/millettioid clade</taxon>
        <taxon>Phaseoleae</taxon>
        <taxon>Vigna</taxon>
    </lineage>
</organism>
<reference evidence="2" key="1">
    <citation type="journal article" date="2015" name="Proc. Natl. Acad. Sci. U.S.A.">
        <title>Genome sequencing of adzuki bean (Vigna angularis) provides insight into high starch and low fat accumulation and domestication.</title>
        <authorList>
            <person name="Yang K."/>
            <person name="Tian Z."/>
            <person name="Chen C."/>
            <person name="Luo L."/>
            <person name="Zhao B."/>
            <person name="Wang Z."/>
            <person name="Yu L."/>
            <person name="Li Y."/>
            <person name="Sun Y."/>
            <person name="Li W."/>
            <person name="Chen Y."/>
            <person name="Li Y."/>
            <person name="Zhang Y."/>
            <person name="Ai D."/>
            <person name="Zhao J."/>
            <person name="Shang C."/>
            <person name="Ma Y."/>
            <person name="Wu B."/>
            <person name="Wang M."/>
            <person name="Gao L."/>
            <person name="Sun D."/>
            <person name="Zhang P."/>
            <person name="Guo F."/>
            <person name="Wang W."/>
            <person name="Li Y."/>
            <person name="Wang J."/>
            <person name="Varshney R.K."/>
            <person name="Wang J."/>
            <person name="Ling H.Q."/>
            <person name="Wan P."/>
        </authorList>
    </citation>
    <scope>NUCLEOTIDE SEQUENCE</scope>
    <source>
        <strain evidence="2">cv. Jingnong 6</strain>
    </source>
</reference>
<proteinExistence type="predicted"/>